<reference evidence="6 7" key="1">
    <citation type="submission" date="2018-04" db="EMBL/GenBank/DDBJ databases">
        <authorList>
            <person name="Vogel A."/>
        </authorList>
    </citation>
    <scope>NUCLEOTIDE SEQUENCE [LARGE SCALE GENOMIC DNA]</scope>
</reference>
<keyword evidence="7" id="KW-1185">Reference proteome</keyword>
<evidence type="ECO:0000256" key="2">
    <source>
        <dbReference type="ARBA" id="ARBA00022692"/>
    </source>
</evidence>
<sequence length="389" mass="43510">MPSSDNRSSSSRLPFGSFRRAIFSVRPDQVHSLEPVRESPVEDSGSLSSFHRLVSTRFSDLSTANDEEFLSIPWIRKLLDAFSDCHDGFRTTLWNNGGKDPVTKPPHDKILSDYFDTSIKVLDLCNAARDGIQKMRVWQGHLEIVASAFDPKERRMIGEGHFRRARKALTDLTLVLVADDKDFSCRNRSFGQHNRAAAKDHSTPSPRHTRSLSWSVSPSWSASKQLQLIANNLLHLPIPASNNASATLTFTMSHVLLCVLWALVAAIPCQDRGGAQVNVPVPAQFAWARPLQAIHSRITDASKKRDRRNANGSLKETGQVENGVHQLLELIDSGERGEEAMERAEKLSKVCKVYRTELGPLERQLRDVFRKIMTCRAEGLEILGKATQP</sequence>
<dbReference type="InterPro" id="IPR008511">
    <property type="entry name" value="ROH1-like"/>
</dbReference>
<dbReference type="EMBL" id="OOIL02000002">
    <property type="protein sequence ID" value="VFQ59070.1"/>
    <property type="molecule type" value="Genomic_DNA"/>
</dbReference>
<evidence type="ECO:0000256" key="5">
    <source>
        <dbReference type="ARBA" id="ARBA00035114"/>
    </source>
</evidence>
<gene>
    <name evidence="6" type="ORF">CCAM_LOCUS846</name>
</gene>
<keyword evidence="4" id="KW-0472">Membrane</keyword>
<evidence type="ECO:0000256" key="3">
    <source>
        <dbReference type="ARBA" id="ARBA00022989"/>
    </source>
</evidence>
<evidence type="ECO:0000313" key="7">
    <source>
        <dbReference type="Proteomes" id="UP000595140"/>
    </source>
</evidence>
<evidence type="ECO:0000256" key="1">
    <source>
        <dbReference type="ARBA" id="ARBA00004167"/>
    </source>
</evidence>
<dbReference type="Pfam" id="PF05633">
    <property type="entry name" value="ROH1-like"/>
    <property type="match status" value="1"/>
</dbReference>
<accession>A0A484K0Y4</accession>
<dbReference type="PANTHER" id="PTHR31509">
    <property type="entry name" value="BPS1-LIKE PROTEIN"/>
    <property type="match status" value="1"/>
</dbReference>
<evidence type="ECO:0000256" key="4">
    <source>
        <dbReference type="ARBA" id="ARBA00023136"/>
    </source>
</evidence>
<evidence type="ECO:0000313" key="6">
    <source>
        <dbReference type="EMBL" id="VFQ59070.1"/>
    </source>
</evidence>
<name>A0A484K0Y4_9ASTE</name>
<organism evidence="6 7">
    <name type="scientific">Cuscuta campestris</name>
    <dbReference type="NCBI Taxonomy" id="132261"/>
    <lineage>
        <taxon>Eukaryota</taxon>
        <taxon>Viridiplantae</taxon>
        <taxon>Streptophyta</taxon>
        <taxon>Embryophyta</taxon>
        <taxon>Tracheophyta</taxon>
        <taxon>Spermatophyta</taxon>
        <taxon>Magnoliopsida</taxon>
        <taxon>eudicotyledons</taxon>
        <taxon>Gunneridae</taxon>
        <taxon>Pentapetalae</taxon>
        <taxon>asterids</taxon>
        <taxon>lamiids</taxon>
        <taxon>Solanales</taxon>
        <taxon>Convolvulaceae</taxon>
        <taxon>Cuscuteae</taxon>
        <taxon>Cuscuta</taxon>
        <taxon>Cuscuta subgen. Grammica</taxon>
        <taxon>Cuscuta sect. Cleistogrammica</taxon>
    </lineage>
</organism>
<dbReference type="OrthoDB" id="1878996at2759"/>
<comment type="similarity">
    <text evidence="5">Belongs to the ROH1 family.</text>
</comment>
<dbReference type="GO" id="GO:0016020">
    <property type="term" value="C:membrane"/>
    <property type="evidence" value="ECO:0007669"/>
    <property type="project" value="UniProtKB-SubCell"/>
</dbReference>
<protein>
    <submittedName>
        <fullName evidence="6">Uncharacterized protein</fullName>
    </submittedName>
</protein>
<keyword evidence="3" id="KW-1133">Transmembrane helix</keyword>
<proteinExistence type="inferred from homology"/>
<dbReference type="Proteomes" id="UP000595140">
    <property type="component" value="Unassembled WGS sequence"/>
</dbReference>
<keyword evidence="2" id="KW-0812">Transmembrane</keyword>
<comment type="subcellular location">
    <subcellularLocation>
        <location evidence="1">Membrane</location>
        <topology evidence="1">Single-pass membrane protein</topology>
    </subcellularLocation>
</comment>
<dbReference type="AlphaFoldDB" id="A0A484K0Y4"/>